<accession>A0A2L0EJ67</accession>
<dbReference type="GO" id="GO:0004222">
    <property type="term" value="F:metalloendopeptidase activity"/>
    <property type="evidence" value="ECO:0007669"/>
    <property type="project" value="InterPro"/>
</dbReference>
<dbReference type="SUPFAM" id="SSF55486">
    <property type="entry name" value="Metalloproteases ('zincins'), catalytic domain"/>
    <property type="match status" value="1"/>
</dbReference>
<protein>
    <recommendedName>
        <fullName evidence="6">Peptidase M10 metallopeptidase domain-containing protein</fullName>
    </recommendedName>
</protein>
<evidence type="ECO:0000313" key="8">
    <source>
        <dbReference type="Proteomes" id="UP000238348"/>
    </source>
</evidence>
<organism evidence="7 8">
    <name type="scientific">Sorangium cellulosum</name>
    <name type="common">Polyangium cellulosum</name>
    <dbReference type="NCBI Taxonomy" id="56"/>
    <lineage>
        <taxon>Bacteria</taxon>
        <taxon>Pseudomonadati</taxon>
        <taxon>Myxococcota</taxon>
        <taxon>Polyangia</taxon>
        <taxon>Polyangiales</taxon>
        <taxon>Polyangiaceae</taxon>
        <taxon>Sorangium</taxon>
    </lineage>
</organism>
<dbReference type="Proteomes" id="UP000238348">
    <property type="component" value="Chromosome"/>
</dbReference>
<keyword evidence="4" id="KW-0862">Zinc</keyword>
<dbReference type="AlphaFoldDB" id="A0A2L0EJ67"/>
<feature type="chain" id="PRO_5014610270" description="Peptidase M10 metallopeptidase domain-containing protein" evidence="5">
    <location>
        <begin position="31"/>
        <end position="211"/>
    </location>
</feature>
<evidence type="ECO:0000256" key="1">
    <source>
        <dbReference type="ARBA" id="ARBA00022670"/>
    </source>
</evidence>
<dbReference type="Pfam" id="PF00413">
    <property type="entry name" value="Peptidase_M10"/>
    <property type="match status" value="1"/>
</dbReference>
<dbReference type="EMBL" id="CP012673">
    <property type="protein sequence ID" value="AUX39327.1"/>
    <property type="molecule type" value="Genomic_DNA"/>
</dbReference>
<dbReference type="InterPro" id="IPR001818">
    <property type="entry name" value="Pept_M10_metallopeptidase"/>
</dbReference>
<sequence>MRKSMLSRRAFLAAAGVFSAGAFSPGPARAAGPAPAPAFPLSIAVAEGEAGAPVRDEAWVDAQIAEAVRLFAPAGVALRKVGSRALPSRFAKIETRADRDALADAIEARRINVMVVASLRDVDDPGRFRMGVHWRHRATPDRRFVILAAHAAPTVLAHELGHYFGLGHSGTADNVMSYVRTGAPVSFDAAQLEKIRSSARRYTAGKQLDPA</sequence>
<feature type="domain" description="Peptidase M10 metallopeptidase" evidence="6">
    <location>
        <begin position="152"/>
        <end position="178"/>
    </location>
</feature>
<keyword evidence="2" id="KW-0479">Metal-binding</keyword>
<dbReference type="GO" id="GO:0006508">
    <property type="term" value="P:proteolysis"/>
    <property type="evidence" value="ECO:0007669"/>
    <property type="project" value="UniProtKB-KW"/>
</dbReference>
<keyword evidence="5" id="KW-0732">Signal</keyword>
<dbReference type="PROSITE" id="PS51318">
    <property type="entry name" value="TAT"/>
    <property type="match status" value="1"/>
</dbReference>
<keyword evidence="3" id="KW-0378">Hydrolase</keyword>
<evidence type="ECO:0000313" key="7">
    <source>
        <dbReference type="EMBL" id="AUX39327.1"/>
    </source>
</evidence>
<gene>
    <name evidence="7" type="ORF">SOCE26_007160</name>
</gene>
<dbReference type="GO" id="GO:0008270">
    <property type="term" value="F:zinc ion binding"/>
    <property type="evidence" value="ECO:0007669"/>
    <property type="project" value="InterPro"/>
</dbReference>
<reference evidence="7 8" key="1">
    <citation type="submission" date="2015-09" db="EMBL/GenBank/DDBJ databases">
        <title>Sorangium comparison.</title>
        <authorList>
            <person name="Zaburannyi N."/>
            <person name="Bunk B."/>
            <person name="Overmann J."/>
            <person name="Mueller R."/>
        </authorList>
    </citation>
    <scope>NUCLEOTIDE SEQUENCE [LARGE SCALE GENOMIC DNA]</scope>
    <source>
        <strain evidence="7 8">So ce26</strain>
    </source>
</reference>
<evidence type="ECO:0000256" key="5">
    <source>
        <dbReference type="SAM" id="SignalP"/>
    </source>
</evidence>
<evidence type="ECO:0000259" key="6">
    <source>
        <dbReference type="Pfam" id="PF00413"/>
    </source>
</evidence>
<dbReference type="InterPro" id="IPR024079">
    <property type="entry name" value="MetalloPept_cat_dom_sf"/>
</dbReference>
<dbReference type="GO" id="GO:0031012">
    <property type="term" value="C:extracellular matrix"/>
    <property type="evidence" value="ECO:0007669"/>
    <property type="project" value="InterPro"/>
</dbReference>
<evidence type="ECO:0000256" key="2">
    <source>
        <dbReference type="ARBA" id="ARBA00022723"/>
    </source>
</evidence>
<name>A0A2L0EJ67_SORCE</name>
<feature type="signal peptide" evidence="5">
    <location>
        <begin position="1"/>
        <end position="30"/>
    </location>
</feature>
<dbReference type="Gene3D" id="3.40.390.10">
    <property type="entry name" value="Collagenase (Catalytic Domain)"/>
    <property type="match status" value="1"/>
</dbReference>
<keyword evidence="1" id="KW-0645">Protease</keyword>
<dbReference type="InterPro" id="IPR006311">
    <property type="entry name" value="TAT_signal"/>
</dbReference>
<evidence type="ECO:0000256" key="4">
    <source>
        <dbReference type="ARBA" id="ARBA00022833"/>
    </source>
</evidence>
<proteinExistence type="predicted"/>
<evidence type="ECO:0000256" key="3">
    <source>
        <dbReference type="ARBA" id="ARBA00022801"/>
    </source>
</evidence>